<dbReference type="InterPro" id="IPR029069">
    <property type="entry name" value="HotDog_dom_sf"/>
</dbReference>
<keyword evidence="2" id="KW-1185">Reference proteome</keyword>
<gene>
    <name evidence="1" type="ORF">KHQ06_27400</name>
</gene>
<proteinExistence type="predicted"/>
<dbReference type="SUPFAM" id="SSF54637">
    <property type="entry name" value="Thioesterase/thiol ester dehydrase-isomerase"/>
    <property type="match status" value="2"/>
</dbReference>
<protein>
    <submittedName>
        <fullName evidence="1">Beta-ketoacyl synthase</fullName>
    </submittedName>
</protein>
<dbReference type="Gene3D" id="3.10.129.10">
    <property type="entry name" value="Hotdog Thioesterase"/>
    <property type="match status" value="2"/>
</dbReference>
<evidence type="ECO:0000313" key="1">
    <source>
        <dbReference type="EMBL" id="QVI19979.1"/>
    </source>
</evidence>
<organism evidence="1 2">
    <name type="scientific">Nocardia tengchongensis</name>
    <dbReference type="NCBI Taxonomy" id="2055889"/>
    <lineage>
        <taxon>Bacteria</taxon>
        <taxon>Bacillati</taxon>
        <taxon>Actinomycetota</taxon>
        <taxon>Actinomycetes</taxon>
        <taxon>Mycobacteriales</taxon>
        <taxon>Nocardiaceae</taxon>
        <taxon>Nocardia</taxon>
    </lineage>
</organism>
<evidence type="ECO:0000313" key="2">
    <source>
        <dbReference type="Proteomes" id="UP000683310"/>
    </source>
</evidence>
<name>A0ABX8CK86_9NOCA</name>
<dbReference type="Pfam" id="PF07977">
    <property type="entry name" value="FabA"/>
    <property type="match status" value="1"/>
</dbReference>
<dbReference type="InterPro" id="IPR013114">
    <property type="entry name" value="FabA_FabZ"/>
</dbReference>
<dbReference type="Proteomes" id="UP000683310">
    <property type="component" value="Chromosome"/>
</dbReference>
<sequence length="682" mass="72953">MNTAELDFVGEPFDALALTAQATPPPASVRAATPTPPAAEGVASLVRDLRFAMGRAHEQVLRAQTAMQLRAFHAPGALVTGPPASAPTPRADTTGTRVDTEARFKPLARTTVTDLDDTGLANLAAGDIAAVFGDRYAQDGANPDIRVSGTSLAAVHGLDVYGGAWGRGGLTALLRPSATDDTTLDHDAVVEAVVEAAQILALHAGLHLCLVDATFERSAPGLPVQPVVLDCEPLTAGEIDLVVEVTEIDLVPRPYLRVDAQVSAAGAVLGWVRGVTVAVVEKPGVPIGPERGGVPARWLGRVGRFGERALLSEFHLAHMCRGDQGIGMGPEFSGNSDRKATRPPDGGLLLVDRFMEMTGTRGKLDSGSHRTEYDSPADSWYYLDTANASMPNCVYMETSLQAALLLGYYLGPTLDDPDATVSLRNLGGTATVLREVDLRDKTIVEHSQLLSTSPVPGSTLQNFAYTMTVDGEPFYSGDTLFGYFSDAAMANQTGLDAGRHVPTWLDSQDSAPATRIIDVAARRADPAARLVSRGHLALLDQVRVVDGGGRYGQGYLHAVQPIDPSHWVFARHFRYDPVIPGSFGIESCVQAMQEWVLDSGFADGLDNPGFVLPAGLPFTWKYRGQFLPTDGQYTLEVHVKRVEQRPGRVRVVGEASMWKPGLRIYELSDIAVELRAEGALPW</sequence>
<accession>A0ABX8CK86</accession>
<reference evidence="1 2" key="1">
    <citation type="submission" date="2021-04" db="EMBL/GenBank/DDBJ databases">
        <title>Nocardia tengchongensis.</title>
        <authorList>
            <person name="Zhuang k."/>
            <person name="Ran Y."/>
            <person name="Li W."/>
        </authorList>
    </citation>
    <scope>NUCLEOTIDE SEQUENCE [LARGE SCALE GENOMIC DNA]</scope>
    <source>
        <strain evidence="1 2">CFH S0057</strain>
    </source>
</reference>
<dbReference type="EMBL" id="CP074371">
    <property type="protein sequence ID" value="QVI19979.1"/>
    <property type="molecule type" value="Genomic_DNA"/>
</dbReference>